<dbReference type="AlphaFoldDB" id="E9S7B4"/>
<proteinExistence type="predicted"/>
<evidence type="ECO:0000313" key="2">
    <source>
        <dbReference type="Proteomes" id="UP000004259"/>
    </source>
</evidence>
<organism evidence="1 2">
    <name type="scientific">Ruminococcus albus 8</name>
    <dbReference type="NCBI Taxonomy" id="246199"/>
    <lineage>
        <taxon>Bacteria</taxon>
        <taxon>Bacillati</taxon>
        <taxon>Bacillota</taxon>
        <taxon>Clostridia</taxon>
        <taxon>Eubacteriales</taxon>
        <taxon>Oscillospiraceae</taxon>
        <taxon>Ruminococcus</taxon>
    </lineage>
</organism>
<dbReference type="STRING" id="246199.CUS_6125"/>
<comment type="caution">
    <text evidence="1">The sequence shown here is derived from an EMBL/GenBank/DDBJ whole genome shotgun (WGS) entry which is preliminary data.</text>
</comment>
<protein>
    <submittedName>
        <fullName evidence="1">Uncharacterized protein</fullName>
    </submittedName>
</protein>
<accession>E9S7B4</accession>
<dbReference type="EMBL" id="ADKM02000008">
    <property type="protein sequence ID" value="EGC04775.1"/>
    <property type="molecule type" value="Genomic_DNA"/>
</dbReference>
<reference evidence="1 2" key="1">
    <citation type="submission" date="2011-02" db="EMBL/GenBank/DDBJ databases">
        <authorList>
            <person name="Nelson K.E."/>
            <person name="Sutton G."/>
            <person name="Torralba M."/>
            <person name="Durkin S."/>
            <person name="Harkins D."/>
            <person name="Montgomery R."/>
            <person name="Ziemer C."/>
            <person name="Klaassens E."/>
            <person name="Ocuiv P."/>
            <person name="Morrison M."/>
        </authorList>
    </citation>
    <scope>NUCLEOTIDE SEQUENCE [LARGE SCALE GENOMIC DNA]</scope>
    <source>
        <strain evidence="1 2">8</strain>
    </source>
</reference>
<gene>
    <name evidence="1" type="ORF">CUS_6125</name>
</gene>
<dbReference type="Proteomes" id="UP000004259">
    <property type="component" value="Unassembled WGS sequence"/>
</dbReference>
<keyword evidence="2" id="KW-1185">Reference proteome</keyword>
<name>E9S7B4_RUMAL</name>
<evidence type="ECO:0000313" key="1">
    <source>
        <dbReference type="EMBL" id="EGC04775.1"/>
    </source>
</evidence>
<sequence length="55" mass="6512">MHAKNITIGIPAMFRYADFANQSSTILKLHKYFLVKLIQMRYNNINKSAFEFDKE</sequence>